<dbReference type="AlphaFoldDB" id="A0A6I8M3Q2"/>
<keyword evidence="4" id="KW-1185">Reference proteome</keyword>
<dbReference type="PANTHER" id="PTHR42870">
    <property type="entry name" value="ACETYL-COA C-ACETYLTRANSFERASE"/>
    <property type="match status" value="1"/>
</dbReference>
<dbReference type="CDD" id="cd00829">
    <property type="entry name" value="SCP-x_thiolase"/>
    <property type="match status" value="1"/>
</dbReference>
<evidence type="ECO:0000313" key="3">
    <source>
        <dbReference type="EMBL" id="VVJ22186.1"/>
    </source>
</evidence>
<keyword evidence="3" id="KW-0808">Transferase</keyword>
<dbReference type="Gene3D" id="3.40.47.10">
    <property type="match status" value="1"/>
</dbReference>
<gene>
    <name evidence="3" type="ORF">AA23TX_07197</name>
</gene>
<dbReference type="Proteomes" id="UP000399805">
    <property type="component" value="Unassembled WGS sequence"/>
</dbReference>
<accession>A0A6I8M3Q2</accession>
<sequence length="378" mass="39009">MTDDVLICGAARTPFGRSGRSGREHAVAAATAALADAGIPWSRVGAAFGGSDAAGLADTLVADLGLTGIPFVNVKNGCATGGSALVSAVNAIRGGMADVVLAVGFDKHPRGAFDPRPEDWGLDDAYGRDGLMVTTQFFGMKIRRYAHDFGITPRTLALVAEKAYRNGSLTPEAWRRQEISADEVLASGLVNDPLTRFMFCSPGEGAAALVLCSPSVPTRDAVTLRSAVVRTRRRGSFEVFSPSIDAGEPTSVSRDAATAAFEGAGLGPSEVDVAQLQDTESGAEVMHLAECGFCEDGEQEKLIASGATEIGGTLPVNTDGGCIANGEPIGASGLRQVYEVVQQLRGRAGARQVPGGPRIGFTHVYGAPGVSACTVLAR</sequence>
<feature type="domain" description="Thiolase N-terminal" evidence="1">
    <location>
        <begin position="5"/>
        <end position="194"/>
    </location>
</feature>
<dbReference type="Pfam" id="PF22691">
    <property type="entry name" value="Thiolase_C_1"/>
    <property type="match status" value="1"/>
</dbReference>
<dbReference type="PANTHER" id="PTHR42870:SF1">
    <property type="entry name" value="NON-SPECIFIC LIPID-TRANSFER PROTEIN-LIKE 2"/>
    <property type="match status" value="1"/>
</dbReference>
<dbReference type="PIRSF" id="PIRSF000429">
    <property type="entry name" value="Ac-CoA_Ac_transf"/>
    <property type="match status" value="1"/>
</dbReference>
<evidence type="ECO:0000259" key="1">
    <source>
        <dbReference type="Pfam" id="PF00108"/>
    </source>
</evidence>
<dbReference type="InterPro" id="IPR016039">
    <property type="entry name" value="Thiolase-like"/>
</dbReference>
<dbReference type="InterPro" id="IPR002155">
    <property type="entry name" value="Thiolase"/>
</dbReference>
<proteinExistence type="predicted"/>
<organism evidence="3 4">
    <name type="scientific">Amycolatopsis camponoti</name>
    <dbReference type="NCBI Taxonomy" id="2606593"/>
    <lineage>
        <taxon>Bacteria</taxon>
        <taxon>Bacillati</taxon>
        <taxon>Actinomycetota</taxon>
        <taxon>Actinomycetes</taxon>
        <taxon>Pseudonocardiales</taxon>
        <taxon>Pseudonocardiaceae</taxon>
        <taxon>Amycolatopsis</taxon>
    </lineage>
</organism>
<evidence type="ECO:0000313" key="4">
    <source>
        <dbReference type="Proteomes" id="UP000399805"/>
    </source>
</evidence>
<reference evidence="3 4" key="1">
    <citation type="submission" date="2019-09" db="EMBL/GenBank/DDBJ databases">
        <authorList>
            <person name="Leyn A S."/>
        </authorList>
    </citation>
    <scope>NUCLEOTIDE SEQUENCE [LARGE SCALE GENOMIC DNA]</scope>
    <source>
        <strain evidence="3">AA231_1</strain>
    </source>
</reference>
<dbReference type="InterPro" id="IPR055140">
    <property type="entry name" value="Thiolase_C_2"/>
</dbReference>
<dbReference type="RefSeq" id="WP_155546973.1">
    <property type="nucleotide sequence ID" value="NZ_CABVGP010000002.1"/>
</dbReference>
<dbReference type="EMBL" id="CABVGP010000002">
    <property type="protein sequence ID" value="VVJ22186.1"/>
    <property type="molecule type" value="Genomic_DNA"/>
</dbReference>
<name>A0A6I8M3Q2_9PSEU</name>
<dbReference type="SUPFAM" id="SSF53901">
    <property type="entry name" value="Thiolase-like"/>
    <property type="match status" value="2"/>
</dbReference>
<dbReference type="InterPro" id="IPR020616">
    <property type="entry name" value="Thiolase_N"/>
</dbReference>
<dbReference type="Pfam" id="PF00108">
    <property type="entry name" value="Thiolase_N"/>
    <property type="match status" value="1"/>
</dbReference>
<evidence type="ECO:0000259" key="2">
    <source>
        <dbReference type="Pfam" id="PF22691"/>
    </source>
</evidence>
<dbReference type="GO" id="GO:0016747">
    <property type="term" value="F:acyltransferase activity, transferring groups other than amino-acyl groups"/>
    <property type="evidence" value="ECO:0007669"/>
    <property type="project" value="InterPro"/>
</dbReference>
<feature type="domain" description="Thiolase C-terminal" evidence="2">
    <location>
        <begin position="252"/>
        <end position="375"/>
    </location>
</feature>
<protein>
    <submittedName>
        <fullName evidence="3">Acetyl-CoA acetyltransferase-like protein</fullName>
    </submittedName>
</protein>